<feature type="coiled-coil region" evidence="1">
    <location>
        <begin position="45"/>
        <end position="72"/>
    </location>
</feature>
<name>A0A4R3KNE1_9SPHI</name>
<organism evidence="2 3">
    <name type="scientific">Anseongella ginsenosidimutans</name>
    <dbReference type="NCBI Taxonomy" id="496056"/>
    <lineage>
        <taxon>Bacteria</taxon>
        <taxon>Pseudomonadati</taxon>
        <taxon>Bacteroidota</taxon>
        <taxon>Sphingobacteriia</taxon>
        <taxon>Sphingobacteriales</taxon>
        <taxon>Sphingobacteriaceae</taxon>
        <taxon>Anseongella</taxon>
    </lineage>
</organism>
<gene>
    <name evidence="2" type="ORF">EDD80_1107</name>
</gene>
<evidence type="ECO:0000313" key="2">
    <source>
        <dbReference type="EMBL" id="TCS85810.1"/>
    </source>
</evidence>
<proteinExistence type="predicted"/>
<reference evidence="2 3" key="1">
    <citation type="submission" date="2019-03" db="EMBL/GenBank/DDBJ databases">
        <title>Genomic Encyclopedia of Type Strains, Phase IV (KMG-IV): sequencing the most valuable type-strain genomes for metagenomic binning, comparative biology and taxonomic classification.</title>
        <authorList>
            <person name="Goeker M."/>
        </authorList>
    </citation>
    <scope>NUCLEOTIDE SEQUENCE [LARGE SCALE GENOMIC DNA]</scope>
    <source>
        <strain evidence="2 3">DSM 21100</strain>
    </source>
</reference>
<evidence type="ECO:0000313" key="3">
    <source>
        <dbReference type="Proteomes" id="UP000295807"/>
    </source>
</evidence>
<accession>A0A4R3KNE1</accession>
<dbReference type="CDD" id="cd07909">
    <property type="entry name" value="YciF"/>
    <property type="match status" value="1"/>
</dbReference>
<dbReference type="Gene3D" id="1.20.1260.10">
    <property type="match status" value="1"/>
</dbReference>
<keyword evidence="1" id="KW-0175">Coiled coil</keyword>
<dbReference type="PANTHER" id="PTHR30565">
    <property type="entry name" value="PROTEIN YCIF"/>
    <property type="match status" value="1"/>
</dbReference>
<dbReference type="EMBL" id="SMAD01000010">
    <property type="protein sequence ID" value="TCS85810.1"/>
    <property type="molecule type" value="Genomic_DNA"/>
</dbReference>
<dbReference type="AlphaFoldDB" id="A0A4R3KNE1"/>
<dbReference type="SUPFAM" id="SSF47240">
    <property type="entry name" value="Ferritin-like"/>
    <property type="match status" value="1"/>
</dbReference>
<dbReference type="InterPro" id="IPR010287">
    <property type="entry name" value="DUF892_YciF-like"/>
</dbReference>
<dbReference type="InterPro" id="IPR012347">
    <property type="entry name" value="Ferritin-like"/>
</dbReference>
<dbReference type="Proteomes" id="UP000295807">
    <property type="component" value="Unassembled WGS sequence"/>
</dbReference>
<protein>
    <submittedName>
        <fullName evidence="2">Ferritin-like metal-binding protein YciE</fullName>
    </submittedName>
</protein>
<evidence type="ECO:0000256" key="1">
    <source>
        <dbReference type="SAM" id="Coils"/>
    </source>
</evidence>
<dbReference type="Pfam" id="PF05974">
    <property type="entry name" value="DUF892"/>
    <property type="match status" value="1"/>
</dbReference>
<sequence>MDSAMKNSKMHQLFLDQLKDLYWAENHIVESLPKMVKAATSQELKDALEEHIEVSKTHVERLEQTFESLDEKAEGKVCPAIKGLVKEGEEIIAETEGDTMTRDAALIIAAQKIEHYEIASYGSMVTLAKRMKHKKAAELLGDTLGEEKETDTTLTSIAESFVNEEAAQE</sequence>
<dbReference type="PANTHER" id="PTHR30565:SF9">
    <property type="entry name" value="PROTEIN YCIF"/>
    <property type="match status" value="1"/>
</dbReference>
<dbReference type="OrthoDB" id="9795056at2"/>
<keyword evidence="3" id="KW-1185">Reference proteome</keyword>
<dbReference type="InterPro" id="IPR047114">
    <property type="entry name" value="YciF"/>
</dbReference>
<comment type="caution">
    <text evidence="2">The sequence shown here is derived from an EMBL/GenBank/DDBJ whole genome shotgun (WGS) entry which is preliminary data.</text>
</comment>
<dbReference type="InterPro" id="IPR009078">
    <property type="entry name" value="Ferritin-like_SF"/>
</dbReference>